<feature type="binding site" evidence="4">
    <location>
        <position position="153"/>
    </location>
    <ligand>
        <name>substrate</name>
    </ligand>
</feature>
<dbReference type="SMART" id="SM01005">
    <property type="entry name" value="Ala_racemase_C"/>
    <property type="match status" value="1"/>
</dbReference>
<dbReference type="InterPro" id="IPR029066">
    <property type="entry name" value="PLP-binding_barrel"/>
</dbReference>
<comment type="cofactor">
    <cofactor evidence="1 4">
        <name>pyridoxal 5'-phosphate</name>
        <dbReference type="ChEBI" id="CHEBI:597326"/>
    </cofactor>
</comment>
<evidence type="ECO:0000256" key="4">
    <source>
        <dbReference type="HAMAP-Rule" id="MF_01201"/>
    </source>
</evidence>
<dbReference type="RefSeq" id="WP_227578009.1">
    <property type="nucleotide sequence ID" value="NZ_CP101987.1"/>
</dbReference>
<dbReference type="PANTHER" id="PTHR30511:SF0">
    <property type="entry name" value="ALANINE RACEMASE, CATABOLIC-RELATED"/>
    <property type="match status" value="1"/>
</dbReference>
<feature type="binding site" evidence="4">
    <location>
        <position position="330"/>
    </location>
    <ligand>
        <name>substrate</name>
    </ligand>
</feature>
<dbReference type="PANTHER" id="PTHR30511">
    <property type="entry name" value="ALANINE RACEMASE"/>
    <property type="match status" value="1"/>
</dbReference>
<reference evidence="6 7" key="1">
    <citation type="submission" date="2022-07" db="EMBL/GenBank/DDBJ databases">
        <title>Novel species in genus cellulomonas.</title>
        <authorList>
            <person name="Ye L."/>
        </authorList>
    </citation>
    <scope>NUCLEOTIDE SEQUENCE [LARGE SCALE GENOMIC DNA]</scope>
    <source>
        <strain evidence="7">zg-B89</strain>
    </source>
</reference>
<dbReference type="Pfam" id="PF00842">
    <property type="entry name" value="Ala_racemase_C"/>
    <property type="match status" value="1"/>
</dbReference>
<dbReference type="InterPro" id="IPR011079">
    <property type="entry name" value="Ala_racemase_C"/>
</dbReference>
<feature type="modified residue" description="N6-(pyridoxal phosphate)lysine" evidence="4">
    <location>
        <position position="55"/>
    </location>
</feature>
<dbReference type="HAMAP" id="MF_01201">
    <property type="entry name" value="Ala_racemase"/>
    <property type="match status" value="1"/>
</dbReference>
<dbReference type="CDD" id="cd00430">
    <property type="entry name" value="PLPDE_III_AR"/>
    <property type="match status" value="1"/>
</dbReference>
<evidence type="ECO:0000256" key="1">
    <source>
        <dbReference type="ARBA" id="ARBA00001933"/>
    </source>
</evidence>
<evidence type="ECO:0000256" key="2">
    <source>
        <dbReference type="ARBA" id="ARBA00022898"/>
    </source>
</evidence>
<comment type="catalytic activity">
    <reaction evidence="4">
        <text>L-alanine = D-alanine</text>
        <dbReference type="Rhea" id="RHEA:20249"/>
        <dbReference type="ChEBI" id="CHEBI:57416"/>
        <dbReference type="ChEBI" id="CHEBI:57972"/>
        <dbReference type="EC" id="5.1.1.1"/>
    </reaction>
</comment>
<feature type="active site" description="Proton acceptor; specific for L-alanine" evidence="4">
    <location>
        <position position="282"/>
    </location>
</feature>
<feature type="domain" description="Alanine racemase C-terminal" evidence="5">
    <location>
        <begin position="261"/>
        <end position="387"/>
    </location>
</feature>
<feature type="active site" description="Proton acceptor; specific for D-alanine" evidence="4">
    <location>
        <position position="55"/>
    </location>
</feature>
<dbReference type="EC" id="5.1.1.1" evidence="4"/>
<dbReference type="Gene3D" id="3.20.20.10">
    <property type="entry name" value="Alanine racemase"/>
    <property type="match status" value="1"/>
</dbReference>
<proteinExistence type="inferred from homology"/>
<dbReference type="EMBL" id="CP101987">
    <property type="protein sequence ID" value="UUI72448.1"/>
    <property type="molecule type" value="Genomic_DNA"/>
</dbReference>
<dbReference type="InterPro" id="IPR000821">
    <property type="entry name" value="Ala_racemase"/>
</dbReference>
<gene>
    <name evidence="6" type="primary">alr</name>
    <name evidence="6" type="ORF">NP048_02975</name>
</gene>
<dbReference type="SUPFAM" id="SSF51419">
    <property type="entry name" value="PLP-binding barrel"/>
    <property type="match status" value="1"/>
</dbReference>
<dbReference type="Proteomes" id="UP001316384">
    <property type="component" value="Chromosome"/>
</dbReference>
<comment type="function">
    <text evidence="4">Catalyzes the interconversion of L-alanine and D-alanine. May also act on other amino acids.</text>
</comment>
<comment type="pathway">
    <text evidence="4">Amino-acid biosynthesis; D-alanine biosynthesis; D-alanine from L-alanine: step 1/1.</text>
</comment>
<sequence length="402" mass="41474">MPSTSSDVLLHDPRVAADPVAVARTRPVLTVRLDAVAHNTRVLAASARRLMAVVKADGFGLGAVDVARTALDNGAQSLGVATLAEAVELRLAGVRAPLLSWLDAPGADLSDAVLHGVDVAVPSAEHLKAAAWAARRLDRVVDVHLYLDCGTARDGCPPALWPDLCAAARRAERAGSVRVVGVMGHLACAAGLHAEANAAATRRFVRGVEHARAAGLRPALRHLGSTAAVLGLPATAFDMSRVGAGLVGIDTTGRHPVLRGAAQVTAPVVQVRDVGAGVGVGYDHTYRTAAPTRLALLPLGYADGLPVSASGRAEVLVHGRRRPLAGRVSMDQVVVDVGDLPVQPGDVVTVIGTDGPAPTLTDWAGWAGTLPHELLTGLGRRLVRRVVPAPPSPPPALPEEHL</sequence>
<protein>
    <recommendedName>
        <fullName evidence="4">Alanine racemase</fullName>
        <ecNumber evidence="4">5.1.1.1</ecNumber>
    </recommendedName>
</protein>
<dbReference type="PRINTS" id="PR00992">
    <property type="entry name" value="ALARACEMASE"/>
</dbReference>
<dbReference type="Gene3D" id="2.40.37.10">
    <property type="entry name" value="Lyase, Ornithine Decarboxylase, Chain A, domain 1"/>
    <property type="match status" value="1"/>
</dbReference>
<name>A0ABY5KRF6_9CELL</name>
<comment type="similarity">
    <text evidence="4">Belongs to the alanine racemase family.</text>
</comment>
<evidence type="ECO:0000313" key="7">
    <source>
        <dbReference type="Proteomes" id="UP001316384"/>
    </source>
</evidence>
<accession>A0ABY5KRF6</accession>
<keyword evidence="2 4" id="KW-0663">Pyridoxal phosphate</keyword>
<dbReference type="Pfam" id="PF01168">
    <property type="entry name" value="Ala_racemase_N"/>
    <property type="match status" value="1"/>
</dbReference>
<evidence type="ECO:0000259" key="5">
    <source>
        <dbReference type="SMART" id="SM01005"/>
    </source>
</evidence>
<dbReference type="InterPro" id="IPR009006">
    <property type="entry name" value="Ala_racemase/Decarboxylase_C"/>
</dbReference>
<evidence type="ECO:0000256" key="3">
    <source>
        <dbReference type="ARBA" id="ARBA00023235"/>
    </source>
</evidence>
<organism evidence="6 7">
    <name type="scientific">Cellulomonas xiejunii</name>
    <dbReference type="NCBI Taxonomy" id="2968083"/>
    <lineage>
        <taxon>Bacteria</taxon>
        <taxon>Bacillati</taxon>
        <taxon>Actinomycetota</taxon>
        <taxon>Actinomycetes</taxon>
        <taxon>Micrococcales</taxon>
        <taxon>Cellulomonadaceae</taxon>
        <taxon>Cellulomonas</taxon>
    </lineage>
</organism>
<dbReference type="NCBIfam" id="TIGR00492">
    <property type="entry name" value="alr"/>
    <property type="match status" value="1"/>
</dbReference>
<dbReference type="SUPFAM" id="SSF50621">
    <property type="entry name" value="Alanine racemase C-terminal domain-like"/>
    <property type="match status" value="1"/>
</dbReference>
<keyword evidence="7" id="KW-1185">Reference proteome</keyword>
<dbReference type="GO" id="GO:0008784">
    <property type="term" value="F:alanine racemase activity"/>
    <property type="evidence" value="ECO:0007669"/>
    <property type="project" value="UniProtKB-EC"/>
</dbReference>
<dbReference type="InterPro" id="IPR001608">
    <property type="entry name" value="Ala_racemase_N"/>
</dbReference>
<evidence type="ECO:0000313" key="6">
    <source>
        <dbReference type="EMBL" id="UUI72448.1"/>
    </source>
</evidence>
<keyword evidence="3 4" id="KW-0413">Isomerase</keyword>